<dbReference type="AlphaFoldDB" id="A0A370IE56"/>
<dbReference type="RefSeq" id="WP_068005216.1">
    <property type="nucleotide sequence ID" value="NZ_QQBC01000002.1"/>
</dbReference>
<keyword evidence="1" id="KW-1133">Transmembrane helix</keyword>
<evidence type="ECO:0000259" key="2">
    <source>
        <dbReference type="Pfam" id="PF08378"/>
    </source>
</evidence>
<keyword evidence="4" id="KW-1185">Reference proteome</keyword>
<protein>
    <submittedName>
        <fullName evidence="3">Nuclease-like protein</fullName>
    </submittedName>
</protein>
<accession>A0A370IE56</accession>
<name>A0A370IE56_9NOCA</name>
<evidence type="ECO:0000256" key="1">
    <source>
        <dbReference type="SAM" id="Phobius"/>
    </source>
</evidence>
<dbReference type="InterPro" id="IPR011528">
    <property type="entry name" value="NERD"/>
</dbReference>
<feature type="transmembrane region" description="Helical" evidence="1">
    <location>
        <begin position="266"/>
        <end position="295"/>
    </location>
</feature>
<sequence length="296" mass="32662">MLVRVQNAAGTLAERVLIDWLRTWKGPGDPHGVATVNSSLFHADRLHQFDAVVWTPGSCVIIETEALVERVSGELEVPLNGPWRVGGQMVTLEGADRRTPLDKSREHTFALQSWLAERGLGQRVVHGVVLVVPPHGANLRIRQLWNDPSFQVLLGDDQRKLADYLNTLASQGRAQWTVNDVAMAFRGLGILPYLPSPQDLVAEGFGGPVDTTLWFGGPQQAQAEAFLEQQALAAQSSAGPLAFRAPWYSPWELYPKESEHIDMGRAFLRITMALGMLIAAAWVLWFVISVLLTYAP</sequence>
<feature type="domain" description="NERD" evidence="2">
    <location>
        <begin position="10"/>
        <end position="130"/>
    </location>
</feature>
<reference evidence="3 4" key="1">
    <citation type="submission" date="2018-07" db="EMBL/GenBank/DDBJ databases">
        <title>Genomic Encyclopedia of Type Strains, Phase IV (KMG-IV): sequencing the most valuable type-strain genomes for metagenomic binning, comparative biology and taxonomic classification.</title>
        <authorList>
            <person name="Goeker M."/>
        </authorList>
    </citation>
    <scope>NUCLEOTIDE SEQUENCE [LARGE SCALE GENOMIC DNA]</scope>
    <source>
        <strain evidence="3 4">DSM 44290</strain>
    </source>
</reference>
<proteinExistence type="predicted"/>
<evidence type="ECO:0000313" key="3">
    <source>
        <dbReference type="EMBL" id="RDI67714.1"/>
    </source>
</evidence>
<dbReference type="EMBL" id="QQBC01000002">
    <property type="protein sequence ID" value="RDI67714.1"/>
    <property type="molecule type" value="Genomic_DNA"/>
</dbReference>
<keyword evidence="1" id="KW-0472">Membrane</keyword>
<dbReference type="Pfam" id="PF08378">
    <property type="entry name" value="NERD"/>
    <property type="match status" value="1"/>
</dbReference>
<organism evidence="3 4">
    <name type="scientific">Nocardia pseudobrasiliensis</name>
    <dbReference type="NCBI Taxonomy" id="45979"/>
    <lineage>
        <taxon>Bacteria</taxon>
        <taxon>Bacillati</taxon>
        <taxon>Actinomycetota</taxon>
        <taxon>Actinomycetes</taxon>
        <taxon>Mycobacteriales</taxon>
        <taxon>Nocardiaceae</taxon>
        <taxon>Nocardia</taxon>
    </lineage>
</organism>
<keyword evidence="1" id="KW-0812">Transmembrane</keyword>
<dbReference type="Proteomes" id="UP000254869">
    <property type="component" value="Unassembled WGS sequence"/>
</dbReference>
<comment type="caution">
    <text evidence="3">The sequence shown here is derived from an EMBL/GenBank/DDBJ whole genome shotgun (WGS) entry which is preliminary data.</text>
</comment>
<gene>
    <name evidence="3" type="ORF">DFR76_102113</name>
</gene>
<evidence type="ECO:0000313" key="4">
    <source>
        <dbReference type="Proteomes" id="UP000254869"/>
    </source>
</evidence>